<evidence type="ECO:0008006" key="4">
    <source>
        <dbReference type="Google" id="ProtNLM"/>
    </source>
</evidence>
<dbReference type="AlphaFoldDB" id="L2GT09"/>
<dbReference type="GeneID" id="19879601"/>
<dbReference type="HOGENOM" id="CLU_1897782_0_0_1"/>
<organism evidence="2 3">
    <name type="scientific">Vavraia culicis (isolate floridensis)</name>
    <name type="common">Microsporidian parasite</name>
    <dbReference type="NCBI Taxonomy" id="948595"/>
    <lineage>
        <taxon>Eukaryota</taxon>
        <taxon>Fungi</taxon>
        <taxon>Fungi incertae sedis</taxon>
        <taxon>Microsporidia</taxon>
        <taxon>Pleistophoridae</taxon>
        <taxon>Vavraia</taxon>
    </lineage>
</organism>
<evidence type="ECO:0000313" key="2">
    <source>
        <dbReference type="EMBL" id="ELA46769.1"/>
    </source>
</evidence>
<sequence length="134" mass="14995">MILCLIIVLPSSHSTAHFFGPLRLIVATWFMKGISAPTCTHPHHNRKICCNRSSDHETQAVICVTFPSRNIPELSSPLDLVINAIFSNLTSSQGNLFYIRSIFGTSRGDTMRFSFSSDECSPVYWANAQYPTVR</sequence>
<keyword evidence="3" id="KW-1185">Reference proteome</keyword>
<proteinExistence type="predicted"/>
<feature type="chain" id="PRO_5003960151" description="Secreted protein" evidence="1">
    <location>
        <begin position="17"/>
        <end position="134"/>
    </location>
</feature>
<evidence type="ECO:0000313" key="3">
    <source>
        <dbReference type="Proteomes" id="UP000011081"/>
    </source>
</evidence>
<dbReference type="Proteomes" id="UP000011081">
    <property type="component" value="Unassembled WGS sequence"/>
</dbReference>
<keyword evidence="1" id="KW-0732">Signal</keyword>
<feature type="signal peptide" evidence="1">
    <location>
        <begin position="1"/>
        <end position="16"/>
    </location>
</feature>
<dbReference type="InParanoid" id="L2GT09"/>
<gene>
    <name evidence="2" type="ORF">VCUG_01728</name>
</gene>
<protein>
    <recommendedName>
        <fullName evidence="4">Secreted protein</fullName>
    </recommendedName>
</protein>
<name>L2GT09_VAVCU</name>
<dbReference type="OrthoDB" id="10610583at2759"/>
<dbReference type="EMBL" id="GL877433">
    <property type="protein sequence ID" value="ELA46769.1"/>
    <property type="molecule type" value="Genomic_DNA"/>
</dbReference>
<dbReference type="RefSeq" id="XP_008074746.1">
    <property type="nucleotide sequence ID" value="XM_008076555.1"/>
</dbReference>
<reference evidence="3" key="1">
    <citation type="submission" date="2011-03" db="EMBL/GenBank/DDBJ databases">
        <title>The genome sequence of Vavraia culicis strain floridensis.</title>
        <authorList>
            <consortium name="The Broad Institute Genome Sequencing Platform"/>
            <person name="Cuomo C."/>
            <person name="Becnel J."/>
            <person name="Sanscrainte N."/>
            <person name="Young S.K."/>
            <person name="Zeng Q."/>
            <person name="Gargeya S."/>
            <person name="Fitzgerald M."/>
            <person name="Haas B."/>
            <person name="Abouelleil A."/>
            <person name="Alvarado L."/>
            <person name="Arachchi H.M."/>
            <person name="Berlin A."/>
            <person name="Chapman S.B."/>
            <person name="Gearin G."/>
            <person name="Goldberg J."/>
            <person name="Griggs A."/>
            <person name="Gujja S."/>
            <person name="Hansen M."/>
            <person name="Heiman D."/>
            <person name="Howarth C."/>
            <person name="Larimer J."/>
            <person name="Lui A."/>
            <person name="MacDonald P.J.P."/>
            <person name="McCowen C."/>
            <person name="Montmayeur A."/>
            <person name="Murphy C."/>
            <person name="Neiman D."/>
            <person name="Pearson M."/>
            <person name="Priest M."/>
            <person name="Roberts A."/>
            <person name="Saif S."/>
            <person name="Shea T."/>
            <person name="Sisk P."/>
            <person name="Stolte C."/>
            <person name="Sykes S."/>
            <person name="Wortman J."/>
            <person name="Nusbaum C."/>
            <person name="Birren B."/>
        </authorList>
    </citation>
    <scope>NUCLEOTIDE SEQUENCE [LARGE SCALE GENOMIC DNA]</scope>
    <source>
        <strain evidence="3">floridensis</strain>
    </source>
</reference>
<evidence type="ECO:0000256" key="1">
    <source>
        <dbReference type="SAM" id="SignalP"/>
    </source>
</evidence>
<dbReference type="VEuPathDB" id="MicrosporidiaDB:VCUG_01728"/>
<accession>L2GT09</accession>